<reference evidence="2" key="1">
    <citation type="submission" date="2020-05" db="EMBL/GenBank/DDBJ databases">
        <title>Phylogenomic resolution of chytrid fungi.</title>
        <authorList>
            <person name="Stajich J.E."/>
            <person name="Amses K."/>
            <person name="Simmons R."/>
            <person name="Seto K."/>
            <person name="Myers J."/>
            <person name="Bonds A."/>
            <person name="Quandt C.A."/>
            <person name="Barry K."/>
            <person name="Liu P."/>
            <person name="Grigoriev I."/>
            <person name="Longcore J.E."/>
            <person name="James T.Y."/>
        </authorList>
    </citation>
    <scope>NUCLEOTIDE SEQUENCE</scope>
    <source>
        <strain evidence="2">JEL0476</strain>
    </source>
</reference>
<keyword evidence="3" id="KW-1185">Reference proteome</keyword>
<feature type="compositionally biased region" description="Low complexity" evidence="1">
    <location>
        <begin position="29"/>
        <end position="38"/>
    </location>
</feature>
<feature type="compositionally biased region" description="Polar residues" evidence="1">
    <location>
        <begin position="39"/>
        <end position="56"/>
    </location>
</feature>
<proteinExistence type="predicted"/>
<feature type="compositionally biased region" description="Low complexity" evidence="1">
    <location>
        <begin position="64"/>
        <end position="77"/>
    </location>
</feature>
<accession>A0AAD5Y203</accession>
<feature type="compositionally biased region" description="Low complexity" evidence="1">
    <location>
        <begin position="1"/>
        <end position="13"/>
    </location>
</feature>
<sequence>MNSSKKSFSQPSSLQIQPTQPTLKKERSSVSPIRRSIVQPTVQGNGVNSRPASGGNSPYDRPSRTSTTSSKNSNQSDNDNESNKSYVSKYLFETQQIEKWTRNGQLNPGEVKVKIGDFVDGEMKEKLIWIFGVEIYNDALRVAKNAIANS</sequence>
<dbReference type="EMBL" id="JADGJW010000004">
    <property type="protein sequence ID" value="KAJ3228222.1"/>
    <property type="molecule type" value="Genomic_DNA"/>
</dbReference>
<comment type="caution">
    <text evidence="2">The sequence shown here is derived from an EMBL/GenBank/DDBJ whole genome shotgun (WGS) entry which is preliminary data.</text>
</comment>
<organism evidence="2 3">
    <name type="scientific">Clydaea vesicula</name>
    <dbReference type="NCBI Taxonomy" id="447962"/>
    <lineage>
        <taxon>Eukaryota</taxon>
        <taxon>Fungi</taxon>
        <taxon>Fungi incertae sedis</taxon>
        <taxon>Chytridiomycota</taxon>
        <taxon>Chytridiomycota incertae sedis</taxon>
        <taxon>Chytridiomycetes</taxon>
        <taxon>Lobulomycetales</taxon>
        <taxon>Lobulomycetaceae</taxon>
        <taxon>Clydaea</taxon>
    </lineage>
</organism>
<dbReference type="AlphaFoldDB" id="A0AAD5Y203"/>
<evidence type="ECO:0000313" key="3">
    <source>
        <dbReference type="Proteomes" id="UP001211065"/>
    </source>
</evidence>
<name>A0AAD5Y203_9FUNG</name>
<evidence type="ECO:0000256" key="1">
    <source>
        <dbReference type="SAM" id="MobiDB-lite"/>
    </source>
</evidence>
<evidence type="ECO:0000313" key="2">
    <source>
        <dbReference type="EMBL" id="KAJ3228222.1"/>
    </source>
</evidence>
<feature type="region of interest" description="Disordered" evidence="1">
    <location>
        <begin position="1"/>
        <end position="87"/>
    </location>
</feature>
<gene>
    <name evidence="2" type="ORF">HK099_005232</name>
</gene>
<protein>
    <submittedName>
        <fullName evidence="2">Uncharacterized protein</fullName>
    </submittedName>
</protein>
<dbReference type="Proteomes" id="UP001211065">
    <property type="component" value="Unassembled WGS sequence"/>
</dbReference>